<organism evidence="8 9">
    <name type="scientific">Spirulina subsalsa FACHB-351</name>
    <dbReference type="NCBI Taxonomy" id="234711"/>
    <lineage>
        <taxon>Bacteria</taxon>
        <taxon>Bacillati</taxon>
        <taxon>Cyanobacteriota</taxon>
        <taxon>Cyanophyceae</taxon>
        <taxon>Spirulinales</taxon>
        <taxon>Spirulinaceae</taxon>
        <taxon>Spirulina</taxon>
    </lineage>
</organism>
<keyword evidence="4" id="KW-0812">Transmembrane</keyword>
<feature type="coiled-coil region" evidence="2">
    <location>
        <begin position="237"/>
        <end position="290"/>
    </location>
</feature>
<evidence type="ECO:0000256" key="2">
    <source>
        <dbReference type="SAM" id="Coils"/>
    </source>
</evidence>
<dbReference type="RefSeq" id="WP_265264163.1">
    <property type="nucleotide sequence ID" value="NZ_JAIHOM010000035.1"/>
</dbReference>
<feature type="domain" description="CusB-like beta-barrel" evidence="6">
    <location>
        <begin position="332"/>
        <end position="402"/>
    </location>
</feature>
<keyword evidence="9" id="KW-1185">Reference proteome</keyword>
<dbReference type="InterPro" id="IPR058627">
    <property type="entry name" value="MdtA-like_C"/>
</dbReference>
<comment type="similarity">
    <text evidence="1">Belongs to the membrane fusion protein (MFP) (TC 8.A.1) family.</text>
</comment>
<dbReference type="Pfam" id="PF25967">
    <property type="entry name" value="RND-MFP_C"/>
    <property type="match status" value="1"/>
</dbReference>
<evidence type="ECO:0000256" key="3">
    <source>
        <dbReference type="SAM" id="MobiDB-lite"/>
    </source>
</evidence>
<evidence type="ECO:0000259" key="7">
    <source>
        <dbReference type="Pfam" id="PF25967"/>
    </source>
</evidence>
<evidence type="ECO:0000259" key="6">
    <source>
        <dbReference type="Pfam" id="PF25954"/>
    </source>
</evidence>
<dbReference type="PANTHER" id="PTHR30469">
    <property type="entry name" value="MULTIDRUG RESISTANCE PROTEIN MDTA"/>
    <property type="match status" value="1"/>
</dbReference>
<feature type="coiled-coil region" evidence="2">
    <location>
        <begin position="152"/>
        <end position="205"/>
    </location>
</feature>
<feature type="region of interest" description="Disordered" evidence="3">
    <location>
        <begin position="76"/>
        <end position="95"/>
    </location>
</feature>
<feature type="region of interest" description="Disordered" evidence="3">
    <location>
        <begin position="1"/>
        <end position="32"/>
    </location>
</feature>
<evidence type="ECO:0000313" key="8">
    <source>
        <dbReference type="EMBL" id="MCW6036401.1"/>
    </source>
</evidence>
<feature type="domain" description="Multidrug resistance protein MdtA-like C-terminal permuted SH3" evidence="7">
    <location>
        <begin position="410"/>
        <end position="469"/>
    </location>
</feature>
<proteinExistence type="inferred from homology"/>
<comment type="caution">
    <text evidence="8">The sequence shown here is derived from an EMBL/GenBank/DDBJ whole genome shotgun (WGS) entry which is preliminary data.</text>
</comment>
<sequence>MSQDRNITGQPDPEFGAMEVSSSEPSAPIKGGLESALSKSALNKHQGKTLLLGIGIGISLAVFGIQILVPKAEEPATAQETTQTEPSGSSQTVTTARVEQTVVERTLEATGTVQAQELIPVFSEATGLKIARLLVDEGSMVQQGQLMAVLESSVLEAQLVQAQASVTQAEARVAELRAGARSEELARAREAVRSAEAGVAQAQSNYDLIAKRVESNQKLVDEGAIARDRFDELLNQKQVALTNIQQAQASREDAKARLQELSRGPRPEVISQAEAQLSQAKGQVQLIRAQLNNTRVVAPRSGQVLRRNASVGNLTSSSQELFQIVENGRLEVQFRVPETQLSQIQPGQAVEIMAENQSGINVVGRVREIEPSVNEDSRQAMVRVDLPSSEGLKPGMFLRGRIVVASTSGITVPSGAVLPQPDGSGRVFILQGDNTVQAQRVEMGELLGDNRVEILSGLQVGQEVAVKGVPYLKDGDRITVRNN</sequence>
<dbReference type="NCBIfam" id="TIGR01730">
    <property type="entry name" value="RND_mfp"/>
    <property type="match status" value="1"/>
</dbReference>
<evidence type="ECO:0000313" key="9">
    <source>
        <dbReference type="Proteomes" id="UP001526426"/>
    </source>
</evidence>
<dbReference type="InterPro" id="IPR059052">
    <property type="entry name" value="HH_YbhG-like"/>
</dbReference>
<protein>
    <submittedName>
        <fullName evidence="8">Efflux RND transporter periplasmic adaptor subunit</fullName>
    </submittedName>
</protein>
<evidence type="ECO:0000256" key="4">
    <source>
        <dbReference type="SAM" id="Phobius"/>
    </source>
</evidence>
<dbReference type="Gene3D" id="2.40.50.100">
    <property type="match status" value="2"/>
</dbReference>
<evidence type="ECO:0000256" key="1">
    <source>
        <dbReference type="ARBA" id="ARBA00009477"/>
    </source>
</evidence>
<name>A0ABT3L4G3_9CYAN</name>
<dbReference type="SUPFAM" id="SSF111369">
    <property type="entry name" value="HlyD-like secretion proteins"/>
    <property type="match status" value="2"/>
</dbReference>
<keyword evidence="4" id="KW-1133">Transmembrane helix</keyword>
<dbReference type="PANTHER" id="PTHR30469:SF15">
    <property type="entry name" value="HLYD FAMILY OF SECRETION PROTEINS"/>
    <property type="match status" value="1"/>
</dbReference>
<dbReference type="Proteomes" id="UP001526426">
    <property type="component" value="Unassembled WGS sequence"/>
</dbReference>
<dbReference type="InterPro" id="IPR006143">
    <property type="entry name" value="RND_pump_MFP"/>
</dbReference>
<dbReference type="EMBL" id="JAIHOM010000035">
    <property type="protein sequence ID" value="MCW6036401.1"/>
    <property type="molecule type" value="Genomic_DNA"/>
</dbReference>
<evidence type="ECO:0000259" key="5">
    <source>
        <dbReference type="Pfam" id="PF25881"/>
    </source>
</evidence>
<gene>
    <name evidence="8" type="ORF">K4A83_08980</name>
</gene>
<dbReference type="Gene3D" id="1.10.287.470">
    <property type="entry name" value="Helix hairpin bin"/>
    <property type="match status" value="3"/>
</dbReference>
<dbReference type="Gene3D" id="2.40.420.20">
    <property type="match status" value="1"/>
</dbReference>
<dbReference type="Pfam" id="PF25881">
    <property type="entry name" value="HH_YBHG"/>
    <property type="match status" value="1"/>
</dbReference>
<dbReference type="Pfam" id="PF25954">
    <property type="entry name" value="Beta-barrel_RND_2"/>
    <property type="match status" value="1"/>
</dbReference>
<feature type="transmembrane region" description="Helical" evidence="4">
    <location>
        <begin position="49"/>
        <end position="69"/>
    </location>
</feature>
<feature type="compositionally biased region" description="Low complexity" evidence="3">
    <location>
        <begin position="76"/>
        <end position="86"/>
    </location>
</feature>
<reference evidence="8 9" key="1">
    <citation type="submission" date="2021-08" db="EMBL/GenBank/DDBJ databases">
        <title>Draft genome sequence of Spirulina subsalsa with high tolerance to salinity and hype-accumulation of phycocyanin.</title>
        <authorList>
            <person name="Pei H."/>
            <person name="Jiang L."/>
        </authorList>
    </citation>
    <scope>NUCLEOTIDE SEQUENCE [LARGE SCALE GENOMIC DNA]</scope>
    <source>
        <strain evidence="8 9">FACHB-351</strain>
    </source>
</reference>
<keyword evidence="2" id="KW-0175">Coiled coil</keyword>
<feature type="domain" description="YbhG-like alpha-helical hairpin" evidence="5">
    <location>
        <begin position="153"/>
        <end position="293"/>
    </location>
</feature>
<dbReference type="InterPro" id="IPR058792">
    <property type="entry name" value="Beta-barrel_RND_2"/>
</dbReference>
<dbReference type="Gene3D" id="2.40.30.170">
    <property type="match status" value="1"/>
</dbReference>
<keyword evidence="4" id="KW-0472">Membrane</keyword>
<accession>A0ABT3L4G3</accession>